<dbReference type="Proteomes" id="UP000282654">
    <property type="component" value="Unassembled WGS sequence"/>
</dbReference>
<gene>
    <name evidence="3" type="ORF">EDD75_0753</name>
</gene>
<proteinExistence type="predicted"/>
<feature type="transmembrane region" description="Helical" evidence="1">
    <location>
        <begin position="128"/>
        <end position="151"/>
    </location>
</feature>
<dbReference type="Pfam" id="PF07670">
    <property type="entry name" value="Gate"/>
    <property type="match status" value="1"/>
</dbReference>
<keyword evidence="4" id="KW-1185">Reference proteome</keyword>
<sequence length="195" mass="20430">MVNLLWLFLMLSGVIIAMIKGRAEAVTAAVLEGAKTAVDTSFGLIAIIAFWLGVMRVAEAAGLVEFLSRLVRPLVRLLFPGLPPNHPAVGAIILTLAANILGLGNAATPAGLAAMREMQKLNPHPEEATPAMCTFLALNTACLTLVPTTVIGIRALYGSREPAAIIGTTILATACGMTVAVLADAVLRRFYPKSK</sequence>
<evidence type="ECO:0000313" key="4">
    <source>
        <dbReference type="Proteomes" id="UP000282654"/>
    </source>
</evidence>
<keyword evidence="1" id="KW-1133">Transmembrane helix</keyword>
<dbReference type="InterPro" id="IPR011642">
    <property type="entry name" value="Gate_dom"/>
</dbReference>
<feature type="transmembrane region" description="Helical" evidence="1">
    <location>
        <begin position="88"/>
        <end position="108"/>
    </location>
</feature>
<keyword evidence="1" id="KW-0812">Transmembrane</keyword>
<feature type="domain" description="Nucleoside transporter/FeoB GTPase Gate" evidence="2">
    <location>
        <begin position="43"/>
        <end position="154"/>
    </location>
</feature>
<comment type="caution">
    <text evidence="3">The sequence shown here is derived from an EMBL/GenBank/DDBJ whole genome shotgun (WGS) entry which is preliminary data.</text>
</comment>
<accession>A0A3N5AY78</accession>
<dbReference type="EMBL" id="RKRE01000001">
    <property type="protein sequence ID" value="RPF49927.1"/>
    <property type="molecule type" value="Genomic_DNA"/>
</dbReference>
<dbReference type="RefSeq" id="WP_123928173.1">
    <property type="nucleotide sequence ID" value="NZ_RKRE01000001.1"/>
</dbReference>
<evidence type="ECO:0000313" key="3">
    <source>
        <dbReference type="EMBL" id="RPF49927.1"/>
    </source>
</evidence>
<protein>
    <submittedName>
        <fullName evidence="3">Spore maturation protein A</fullName>
    </submittedName>
</protein>
<dbReference type="AlphaFoldDB" id="A0A3N5AY78"/>
<evidence type="ECO:0000256" key="1">
    <source>
        <dbReference type="SAM" id="Phobius"/>
    </source>
</evidence>
<dbReference type="OrthoDB" id="9782481at2"/>
<feature type="transmembrane region" description="Helical" evidence="1">
    <location>
        <begin position="41"/>
        <end position="67"/>
    </location>
</feature>
<reference evidence="3 4" key="1">
    <citation type="submission" date="2018-11" db="EMBL/GenBank/DDBJ databases">
        <title>Genomic Encyclopedia of Type Strains, Phase IV (KMG-IV): sequencing the most valuable type-strain genomes for metagenomic binning, comparative biology and taxonomic classification.</title>
        <authorList>
            <person name="Goeker M."/>
        </authorList>
    </citation>
    <scope>NUCLEOTIDE SEQUENCE [LARGE SCALE GENOMIC DNA]</scope>
    <source>
        <strain evidence="3 4">DSM 102936</strain>
    </source>
</reference>
<feature type="transmembrane region" description="Helical" evidence="1">
    <location>
        <begin position="163"/>
        <end position="187"/>
    </location>
</feature>
<keyword evidence="1" id="KW-0472">Membrane</keyword>
<name>A0A3N5AY78_9THEO</name>
<organism evidence="3 4">
    <name type="scientific">Thermodesulfitimonas autotrophica</name>
    <dbReference type="NCBI Taxonomy" id="1894989"/>
    <lineage>
        <taxon>Bacteria</taxon>
        <taxon>Bacillati</taxon>
        <taxon>Bacillota</taxon>
        <taxon>Clostridia</taxon>
        <taxon>Thermoanaerobacterales</taxon>
        <taxon>Thermoanaerobacteraceae</taxon>
        <taxon>Thermodesulfitimonas</taxon>
    </lineage>
</organism>
<evidence type="ECO:0000259" key="2">
    <source>
        <dbReference type="Pfam" id="PF07670"/>
    </source>
</evidence>